<evidence type="ECO:0000313" key="7">
    <source>
        <dbReference type="Proteomes" id="UP001501920"/>
    </source>
</evidence>
<reference evidence="6 7" key="1">
    <citation type="submission" date="2020-10" db="EMBL/GenBank/DDBJ databases">
        <title>Pygocentrus nattereri (red-bellied piranha) genome, fPygNat1, primary haplotype.</title>
        <authorList>
            <person name="Myers G."/>
            <person name="Meyer A."/>
            <person name="Karagic N."/>
            <person name="Pippel M."/>
            <person name="Winkler S."/>
            <person name="Tracey A."/>
            <person name="Wood J."/>
            <person name="Formenti G."/>
            <person name="Howe K."/>
            <person name="Fedrigo O."/>
            <person name="Jarvis E.D."/>
        </authorList>
    </citation>
    <scope>NUCLEOTIDE SEQUENCE [LARGE SCALE GENOMIC DNA]</scope>
</reference>
<evidence type="ECO:0000256" key="5">
    <source>
        <dbReference type="SAM" id="Phobius"/>
    </source>
</evidence>
<feature type="transmembrane region" description="Helical" evidence="5">
    <location>
        <begin position="248"/>
        <end position="266"/>
    </location>
</feature>
<proteinExistence type="predicted"/>
<dbReference type="GO" id="GO:0016020">
    <property type="term" value="C:membrane"/>
    <property type="evidence" value="ECO:0007669"/>
    <property type="project" value="UniProtKB-SubCell"/>
</dbReference>
<feature type="transmembrane region" description="Helical" evidence="5">
    <location>
        <begin position="150"/>
        <end position="167"/>
    </location>
</feature>
<evidence type="ECO:0000256" key="3">
    <source>
        <dbReference type="ARBA" id="ARBA00022989"/>
    </source>
</evidence>
<dbReference type="GeneID" id="108438257"/>
<keyword evidence="2 5" id="KW-0812">Transmembrane</keyword>
<evidence type="ECO:0000256" key="1">
    <source>
        <dbReference type="ARBA" id="ARBA00004141"/>
    </source>
</evidence>
<dbReference type="CTD" id="85019"/>
<dbReference type="PANTHER" id="PTHR11132">
    <property type="entry name" value="SOLUTE CARRIER FAMILY 35"/>
    <property type="match status" value="1"/>
</dbReference>
<evidence type="ECO:0008006" key="8">
    <source>
        <dbReference type="Google" id="ProtNLM"/>
    </source>
</evidence>
<reference evidence="6" key="2">
    <citation type="submission" date="2025-08" db="UniProtKB">
        <authorList>
            <consortium name="Ensembl"/>
        </authorList>
    </citation>
    <scope>IDENTIFICATION</scope>
</reference>
<dbReference type="AlphaFoldDB" id="A0AAR2LAE9"/>
<dbReference type="GeneTree" id="ENSGT00510000048348"/>
<name>A0AAR2LAE9_PYGNA</name>
<accession>A0AAR2LAE9</accession>
<sequence>MILARSSPGLVFCILFIIFYFTNKYVLSVLKFTYPTLFLGWQTCTGALQLLGTWKLGWVEINGFSRSTALLWLPGSVFFLGNIYAGSKALSILPIPFFFVLQNVSEVVFFIINRVTQRERSSWIKIFSQTLMLMSAFILMLHNPQFGPNGYIWASIHLFCIGSYRVFQKNSKSGLLSDFEQHLINYLVSIFLLASAAHPTGDLFGALEFPLLMSYKFHGGCFASAVFGFLLLLASVKLKSGQSLVQCAIWVLVAKILASGLSIFIFSTKLSPLTVYCILTNHAGEALSVHSDRIQDR</sequence>
<dbReference type="InterPro" id="IPR050186">
    <property type="entry name" value="TPT_transporter"/>
</dbReference>
<evidence type="ECO:0000256" key="4">
    <source>
        <dbReference type="ARBA" id="ARBA00023136"/>
    </source>
</evidence>
<feature type="transmembrane region" description="Helical" evidence="5">
    <location>
        <begin position="217"/>
        <end position="236"/>
    </location>
</feature>
<feature type="transmembrane region" description="Helical" evidence="5">
    <location>
        <begin position="7"/>
        <end position="26"/>
    </location>
</feature>
<comment type="subcellular location">
    <subcellularLocation>
        <location evidence="1">Membrane</location>
        <topology evidence="1">Multi-pass membrane protein</topology>
    </subcellularLocation>
</comment>
<keyword evidence="3 5" id="KW-1133">Transmembrane helix</keyword>
<dbReference type="Ensembl" id="ENSPNAT00000083697.1">
    <property type="protein sequence ID" value="ENSPNAP00000071366.1"/>
    <property type="gene ID" value="ENSPNAG00000031705.1"/>
</dbReference>
<keyword evidence="7" id="KW-1185">Reference proteome</keyword>
<feature type="transmembrane region" description="Helical" evidence="5">
    <location>
        <begin position="92"/>
        <end position="112"/>
    </location>
</feature>
<keyword evidence="4 5" id="KW-0472">Membrane</keyword>
<protein>
    <recommendedName>
        <fullName evidence="8">Transmembrane protein 241</fullName>
    </recommendedName>
</protein>
<dbReference type="Proteomes" id="UP001501920">
    <property type="component" value="Chromosome 3"/>
</dbReference>
<evidence type="ECO:0000256" key="2">
    <source>
        <dbReference type="ARBA" id="ARBA00022692"/>
    </source>
</evidence>
<feature type="transmembrane region" description="Helical" evidence="5">
    <location>
        <begin position="124"/>
        <end position="144"/>
    </location>
</feature>
<evidence type="ECO:0000313" key="6">
    <source>
        <dbReference type="Ensembl" id="ENSPNAP00000071366.1"/>
    </source>
</evidence>
<feature type="transmembrane region" description="Helical" evidence="5">
    <location>
        <begin position="179"/>
        <end position="197"/>
    </location>
</feature>
<organism evidence="6 7">
    <name type="scientific">Pygocentrus nattereri</name>
    <name type="common">Red-bellied piranha</name>
    <dbReference type="NCBI Taxonomy" id="42514"/>
    <lineage>
        <taxon>Eukaryota</taxon>
        <taxon>Metazoa</taxon>
        <taxon>Chordata</taxon>
        <taxon>Craniata</taxon>
        <taxon>Vertebrata</taxon>
        <taxon>Euteleostomi</taxon>
        <taxon>Actinopterygii</taxon>
        <taxon>Neopterygii</taxon>
        <taxon>Teleostei</taxon>
        <taxon>Ostariophysi</taxon>
        <taxon>Characiformes</taxon>
        <taxon>Characoidei</taxon>
        <taxon>Pygocentrus</taxon>
    </lineage>
</organism>
<reference evidence="6" key="3">
    <citation type="submission" date="2025-09" db="UniProtKB">
        <authorList>
            <consortium name="Ensembl"/>
        </authorList>
    </citation>
    <scope>IDENTIFICATION</scope>
</reference>
<gene>
    <name evidence="6" type="primary">TMEM241</name>
</gene>